<dbReference type="SUPFAM" id="SSF57716">
    <property type="entry name" value="Glucocorticoid receptor-like (DNA-binding domain)"/>
    <property type="match status" value="1"/>
</dbReference>
<evidence type="ECO:0000313" key="20">
    <source>
        <dbReference type="Proteomes" id="UP000239814"/>
    </source>
</evidence>
<feature type="region of interest" description="Disordered" evidence="16">
    <location>
        <begin position="69"/>
        <end position="94"/>
    </location>
</feature>
<keyword evidence="12" id="KW-0511">Multifunctional enzyme</keyword>
<keyword evidence="11" id="KW-0456">Lyase</keyword>
<gene>
    <name evidence="19" type="ORF">C6V83_04955</name>
</gene>
<dbReference type="SMART" id="SM00898">
    <property type="entry name" value="Fapy_DNA_glyco"/>
    <property type="match status" value="1"/>
</dbReference>
<dbReference type="Proteomes" id="UP000239814">
    <property type="component" value="Chromosome"/>
</dbReference>
<dbReference type="GO" id="GO:0034039">
    <property type="term" value="F:8-oxo-7,8-dihydroguanine DNA N-glycosylase activity"/>
    <property type="evidence" value="ECO:0007669"/>
    <property type="project" value="TreeGrafter"/>
</dbReference>
<dbReference type="SUPFAM" id="SSF46946">
    <property type="entry name" value="S13-like H2TH domain"/>
    <property type="match status" value="1"/>
</dbReference>
<dbReference type="Pfam" id="PF06827">
    <property type="entry name" value="zf-FPG_IleRS"/>
    <property type="match status" value="1"/>
</dbReference>
<keyword evidence="10" id="KW-0234">DNA repair</keyword>
<evidence type="ECO:0000256" key="9">
    <source>
        <dbReference type="ARBA" id="ARBA00023125"/>
    </source>
</evidence>
<name>A0A2S0KDK3_9ACTN</name>
<comment type="similarity">
    <text evidence="3">Belongs to the FPG family.</text>
</comment>
<evidence type="ECO:0000256" key="1">
    <source>
        <dbReference type="ARBA" id="ARBA00001668"/>
    </source>
</evidence>
<protein>
    <submittedName>
        <fullName evidence="19">Endonuclease VIII</fullName>
    </submittedName>
</protein>
<evidence type="ECO:0000256" key="16">
    <source>
        <dbReference type="SAM" id="MobiDB-lite"/>
    </source>
</evidence>
<dbReference type="InterPro" id="IPR012319">
    <property type="entry name" value="FPG_cat"/>
</dbReference>
<accession>A0A2S0KDK3</accession>
<feature type="domain" description="Formamidopyrimidine-DNA glycosylase catalytic" evidence="18">
    <location>
        <begin position="2"/>
        <end position="125"/>
    </location>
</feature>
<dbReference type="Pfam" id="PF06831">
    <property type="entry name" value="H2TH"/>
    <property type="match status" value="1"/>
</dbReference>
<keyword evidence="19" id="KW-0540">Nuclease</keyword>
<dbReference type="GO" id="GO:0006284">
    <property type="term" value="P:base-excision repair"/>
    <property type="evidence" value="ECO:0007669"/>
    <property type="project" value="InterPro"/>
</dbReference>
<keyword evidence="6 15" id="KW-0863">Zinc-finger</keyword>
<dbReference type="GO" id="GO:0140078">
    <property type="term" value="F:class I DNA-(apurinic or apyrimidinic site) endonuclease activity"/>
    <property type="evidence" value="ECO:0007669"/>
    <property type="project" value="UniProtKB-EC"/>
</dbReference>
<dbReference type="KEGG" id="git:C6V83_04955"/>
<dbReference type="PANTHER" id="PTHR22993:SF9">
    <property type="entry name" value="FORMAMIDOPYRIMIDINE-DNA GLYCOSYLASE"/>
    <property type="match status" value="1"/>
</dbReference>
<keyword evidence="19" id="KW-0255">Endonuclease</keyword>
<feature type="domain" description="FPG-type" evidence="17">
    <location>
        <begin position="277"/>
        <end position="311"/>
    </location>
</feature>
<evidence type="ECO:0000256" key="4">
    <source>
        <dbReference type="ARBA" id="ARBA00022723"/>
    </source>
</evidence>
<evidence type="ECO:0000259" key="17">
    <source>
        <dbReference type="PROSITE" id="PS51066"/>
    </source>
</evidence>
<comment type="catalytic activity">
    <reaction evidence="1">
        <text>Hydrolysis of DNA containing ring-opened 7-methylguanine residues, releasing 2,6-diamino-4-hydroxy-5-(N-methyl)formamidopyrimidine.</text>
        <dbReference type="EC" id="3.2.2.23"/>
    </reaction>
</comment>
<sequence>MPELPEVAALAAFLDGRTAGLPVRRVDVASLSVLKTADPPYTALAGRTVSSVGRIGKYLIVTTVPGLSTGSRGVGSGSRGVGSSSGGVGSSSGEEPTIALVIHLSRAGWIRWSEHLSPKPPRPGGKGPIALRVHCGLPGEGFDVTEAGTQKRLAAWVVRDPHEIERIATLGPDALALSRDEFAALLAGDSPTSPGTGGRRLKTVLTDQRTLSGIGNAYSDEILHAARLSPFATAKSLNDDAVTALYDAMRATLLDSTARLEGRGAATMKSEKRTGLKVHARTGLPCPDCGDTVREVSYADRSFQYCPTCQTGGKVLADRRMSRLLK</sequence>
<evidence type="ECO:0000256" key="12">
    <source>
        <dbReference type="ARBA" id="ARBA00023268"/>
    </source>
</evidence>
<keyword evidence="20" id="KW-1185">Reference proteome</keyword>
<dbReference type="InterPro" id="IPR000214">
    <property type="entry name" value="Znf_DNA_glyclase/AP_lyase"/>
</dbReference>
<feature type="compositionally biased region" description="Gly residues" evidence="16">
    <location>
        <begin position="72"/>
        <end position="90"/>
    </location>
</feature>
<dbReference type="InterPro" id="IPR010979">
    <property type="entry name" value="Ribosomal_uS13-like_H2TH"/>
</dbReference>
<evidence type="ECO:0000256" key="10">
    <source>
        <dbReference type="ARBA" id="ARBA00023204"/>
    </source>
</evidence>
<keyword evidence="7" id="KW-0378">Hydrolase</keyword>
<dbReference type="GO" id="GO:0008270">
    <property type="term" value="F:zinc ion binding"/>
    <property type="evidence" value="ECO:0007669"/>
    <property type="project" value="UniProtKB-KW"/>
</dbReference>
<evidence type="ECO:0000256" key="7">
    <source>
        <dbReference type="ARBA" id="ARBA00022801"/>
    </source>
</evidence>
<dbReference type="InterPro" id="IPR015886">
    <property type="entry name" value="H2TH_FPG"/>
</dbReference>
<dbReference type="InterPro" id="IPR010663">
    <property type="entry name" value="Znf_FPG/IleRS"/>
</dbReference>
<dbReference type="Gene3D" id="3.20.190.10">
    <property type="entry name" value="MutM-like, N-terminal"/>
    <property type="match status" value="1"/>
</dbReference>
<keyword evidence="9" id="KW-0238">DNA-binding</keyword>
<evidence type="ECO:0000256" key="2">
    <source>
        <dbReference type="ARBA" id="ARBA00001947"/>
    </source>
</evidence>
<evidence type="ECO:0000259" key="18">
    <source>
        <dbReference type="PROSITE" id="PS51068"/>
    </source>
</evidence>
<keyword evidence="8" id="KW-0862">Zinc</keyword>
<dbReference type="Gene3D" id="1.10.8.50">
    <property type="match status" value="1"/>
</dbReference>
<evidence type="ECO:0000256" key="11">
    <source>
        <dbReference type="ARBA" id="ARBA00023239"/>
    </source>
</evidence>
<dbReference type="InterPro" id="IPR015887">
    <property type="entry name" value="DNA_glyclase_Znf_dom_DNA_BS"/>
</dbReference>
<evidence type="ECO:0000256" key="13">
    <source>
        <dbReference type="ARBA" id="ARBA00023295"/>
    </source>
</evidence>
<reference evidence="19 20" key="1">
    <citation type="submission" date="2018-03" db="EMBL/GenBank/DDBJ databases">
        <title>Characteristics and genome of n-alkane degrading marine bacteria Gordonia iterans isolated from crude oil contaminated in Tae-an, South Korea.</title>
        <authorList>
            <person name="Lee S.-S."/>
            <person name="Kim H."/>
        </authorList>
    </citation>
    <scope>NUCLEOTIDE SEQUENCE [LARGE SCALE GENOMIC DNA]</scope>
    <source>
        <strain evidence="19 20">Co17</strain>
    </source>
</reference>
<proteinExistence type="inferred from homology"/>
<dbReference type="PANTHER" id="PTHR22993">
    <property type="entry name" value="FORMAMIDOPYRIMIDINE-DNA GLYCOSYLASE"/>
    <property type="match status" value="1"/>
</dbReference>
<evidence type="ECO:0000256" key="3">
    <source>
        <dbReference type="ARBA" id="ARBA00009409"/>
    </source>
</evidence>
<dbReference type="PROSITE" id="PS51068">
    <property type="entry name" value="FPG_CAT"/>
    <property type="match status" value="1"/>
</dbReference>
<dbReference type="InterPro" id="IPR035937">
    <property type="entry name" value="FPG_N"/>
</dbReference>
<dbReference type="SMART" id="SM01232">
    <property type="entry name" value="H2TH"/>
    <property type="match status" value="1"/>
</dbReference>
<keyword evidence="13" id="KW-0326">Glycosidase</keyword>
<evidence type="ECO:0000256" key="15">
    <source>
        <dbReference type="PROSITE-ProRule" id="PRU00391"/>
    </source>
</evidence>
<organism evidence="19 20">
    <name type="scientific">Gordonia iterans</name>
    <dbReference type="NCBI Taxonomy" id="1004901"/>
    <lineage>
        <taxon>Bacteria</taxon>
        <taxon>Bacillati</taxon>
        <taxon>Actinomycetota</taxon>
        <taxon>Actinomycetes</taxon>
        <taxon>Mycobacteriales</taxon>
        <taxon>Gordoniaceae</taxon>
        <taxon>Gordonia</taxon>
    </lineage>
</organism>
<evidence type="ECO:0000313" key="19">
    <source>
        <dbReference type="EMBL" id="AVL99720.1"/>
    </source>
</evidence>
<keyword evidence="4" id="KW-0479">Metal-binding</keyword>
<dbReference type="EMBL" id="CP027433">
    <property type="protein sequence ID" value="AVL99720.1"/>
    <property type="molecule type" value="Genomic_DNA"/>
</dbReference>
<dbReference type="RefSeq" id="WP_105941455.1">
    <property type="nucleotide sequence ID" value="NZ_CP027433.1"/>
</dbReference>
<dbReference type="AlphaFoldDB" id="A0A2S0KDK3"/>
<dbReference type="Pfam" id="PF01149">
    <property type="entry name" value="Fapy_DNA_glyco"/>
    <property type="match status" value="1"/>
</dbReference>
<dbReference type="OrthoDB" id="9800855at2"/>
<evidence type="ECO:0000256" key="5">
    <source>
        <dbReference type="ARBA" id="ARBA00022763"/>
    </source>
</evidence>
<comment type="cofactor">
    <cofactor evidence="2">
        <name>Zn(2+)</name>
        <dbReference type="ChEBI" id="CHEBI:29105"/>
    </cofactor>
</comment>
<evidence type="ECO:0000256" key="8">
    <source>
        <dbReference type="ARBA" id="ARBA00022833"/>
    </source>
</evidence>
<dbReference type="SUPFAM" id="SSF81624">
    <property type="entry name" value="N-terminal domain of MutM-like DNA repair proteins"/>
    <property type="match status" value="1"/>
</dbReference>
<evidence type="ECO:0000256" key="6">
    <source>
        <dbReference type="ARBA" id="ARBA00022771"/>
    </source>
</evidence>
<comment type="catalytic activity">
    <reaction evidence="14">
        <text>2'-deoxyribonucleotide-(2'-deoxyribose 5'-phosphate)-2'-deoxyribonucleotide-DNA = a 3'-end 2'-deoxyribonucleotide-(2,3-dehydro-2,3-deoxyribose 5'-phosphate)-DNA + a 5'-end 5'-phospho-2'-deoxyribonucleoside-DNA + H(+)</text>
        <dbReference type="Rhea" id="RHEA:66592"/>
        <dbReference type="Rhea" id="RHEA-COMP:13180"/>
        <dbReference type="Rhea" id="RHEA-COMP:16897"/>
        <dbReference type="Rhea" id="RHEA-COMP:17067"/>
        <dbReference type="ChEBI" id="CHEBI:15378"/>
        <dbReference type="ChEBI" id="CHEBI:136412"/>
        <dbReference type="ChEBI" id="CHEBI:157695"/>
        <dbReference type="ChEBI" id="CHEBI:167181"/>
        <dbReference type="EC" id="4.2.99.18"/>
    </reaction>
</comment>
<dbReference type="PROSITE" id="PS01242">
    <property type="entry name" value="ZF_FPG_1"/>
    <property type="match status" value="1"/>
</dbReference>
<dbReference type="PROSITE" id="PS51066">
    <property type="entry name" value="ZF_FPG_2"/>
    <property type="match status" value="1"/>
</dbReference>
<keyword evidence="5" id="KW-0227">DNA damage</keyword>
<dbReference type="GO" id="GO:0003684">
    <property type="term" value="F:damaged DNA binding"/>
    <property type="evidence" value="ECO:0007669"/>
    <property type="project" value="InterPro"/>
</dbReference>
<evidence type="ECO:0000256" key="14">
    <source>
        <dbReference type="ARBA" id="ARBA00044632"/>
    </source>
</evidence>